<evidence type="ECO:0000313" key="18">
    <source>
        <dbReference type="EMBL" id="SHH17850.1"/>
    </source>
</evidence>
<dbReference type="Pfam" id="PF00035">
    <property type="entry name" value="dsrm"/>
    <property type="match status" value="1"/>
</dbReference>
<dbReference type="SMART" id="SM00358">
    <property type="entry name" value="DSRM"/>
    <property type="match status" value="1"/>
</dbReference>
<dbReference type="GO" id="GO:0005737">
    <property type="term" value="C:cytoplasm"/>
    <property type="evidence" value="ECO:0007669"/>
    <property type="project" value="UniProtKB-SubCell"/>
</dbReference>
<dbReference type="Gene3D" id="3.30.160.20">
    <property type="match status" value="1"/>
</dbReference>
<dbReference type="InterPro" id="IPR011907">
    <property type="entry name" value="RNase_III"/>
</dbReference>
<dbReference type="EMBL" id="FQXM01000002">
    <property type="protein sequence ID" value="SHH17850.1"/>
    <property type="molecule type" value="Genomic_DNA"/>
</dbReference>
<dbReference type="STRING" id="1121316.SAMN02745207_00308"/>
<dbReference type="GO" id="GO:0010468">
    <property type="term" value="P:regulation of gene expression"/>
    <property type="evidence" value="ECO:0007669"/>
    <property type="project" value="TreeGrafter"/>
</dbReference>
<feature type="binding site" evidence="15">
    <location>
        <position position="49"/>
    </location>
    <ligand>
        <name>Mg(2+)</name>
        <dbReference type="ChEBI" id="CHEBI:18420"/>
    </ligand>
</feature>
<evidence type="ECO:0000313" key="19">
    <source>
        <dbReference type="Proteomes" id="UP000184447"/>
    </source>
</evidence>
<keyword evidence="9 15" id="KW-0540">Nuclease</keyword>
<evidence type="ECO:0000256" key="8">
    <source>
        <dbReference type="ARBA" id="ARBA00022694"/>
    </source>
</evidence>
<proteinExistence type="inferred from homology"/>
<evidence type="ECO:0000259" key="17">
    <source>
        <dbReference type="PROSITE" id="PS50142"/>
    </source>
</evidence>
<evidence type="ECO:0000256" key="13">
    <source>
        <dbReference type="ARBA" id="ARBA00022842"/>
    </source>
</evidence>
<comment type="subunit">
    <text evidence="4 15">Homodimer.</text>
</comment>
<dbReference type="FunFam" id="1.10.1520.10:FF:000001">
    <property type="entry name" value="Ribonuclease 3"/>
    <property type="match status" value="1"/>
</dbReference>
<dbReference type="GO" id="GO:0006397">
    <property type="term" value="P:mRNA processing"/>
    <property type="evidence" value="ECO:0007669"/>
    <property type="project" value="UniProtKB-UniRule"/>
</dbReference>
<evidence type="ECO:0000256" key="15">
    <source>
        <dbReference type="HAMAP-Rule" id="MF_00104"/>
    </source>
</evidence>
<dbReference type="PANTHER" id="PTHR11207:SF0">
    <property type="entry name" value="RIBONUCLEASE 3"/>
    <property type="match status" value="1"/>
</dbReference>
<dbReference type="GO" id="GO:0004525">
    <property type="term" value="F:ribonuclease III activity"/>
    <property type="evidence" value="ECO:0007669"/>
    <property type="project" value="UniProtKB-UniRule"/>
</dbReference>
<evidence type="ECO:0000256" key="5">
    <source>
        <dbReference type="ARBA" id="ARBA00022490"/>
    </source>
</evidence>
<feature type="binding site" evidence="15">
    <location>
        <position position="125"/>
    </location>
    <ligand>
        <name>Mg(2+)</name>
        <dbReference type="ChEBI" id="CHEBI:18420"/>
    </ligand>
</feature>
<dbReference type="FunFam" id="3.30.160.20:FF:000003">
    <property type="entry name" value="Ribonuclease 3"/>
    <property type="match status" value="1"/>
</dbReference>
<sequence length="235" mass="26813">MDATRVNELRTLEKKLNLNFQNIELLDKALTHSSFTNEQKGVECNERLEFLGDSVLQLCISEYLFSKYVNESEGFLTKKRALIVCGDSLFQVSQNWDIGPFIKMSKGEEMTGGRTRISILADCVEALIAAIYLDKDYENAKKFIIDNFKVIIELVQSGGYISDYKTKLQETIQKTKDYSICYNLVKFDGPPHRRIFYTEVLVDSLVYGNGNGYSKKEAEQNAAKEALKNWEAHNA</sequence>
<dbReference type="GO" id="GO:0019843">
    <property type="term" value="F:rRNA binding"/>
    <property type="evidence" value="ECO:0007669"/>
    <property type="project" value="UniProtKB-KW"/>
</dbReference>
<dbReference type="PROSITE" id="PS50137">
    <property type="entry name" value="DS_RBD"/>
    <property type="match status" value="1"/>
</dbReference>
<dbReference type="GO" id="GO:0006364">
    <property type="term" value="P:rRNA processing"/>
    <property type="evidence" value="ECO:0007669"/>
    <property type="project" value="UniProtKB-UniRule"/>
</dbReference>
<comment type="similarity">
    <text evidence="3">Belongs to the ribonuclease III family.</text>
</comment>
<dbReference type="Pfam" id="PF14622">
    <property type="entry name" value="Ribonucleas_3_3"/>
    <property type="match status" value="1"/>
</dbReference>
<comment type="subcellular location">
    <subcellularLocation>
        <location evidence="2 15">Cytoplasm</location>
    </subcellularLocation>
</comment>
<dbReference type="Proteomes" id="UP000184447">
    <property type="component" value="Unassembled WGS sequence"/>
</dbReference>
<evidence type="ECO:0000256" key="2">
    <source>
        <dbReference type="ARBA" id="ARBA00004496"/>
    </source>
</evidence>
<keyword evidence="12 15" id="KW-0378">Hydrolase</keyword>
<dbReference type="CDD" id="cd10845">
    <property type="entry name" value="DSRM_RNAse_III_family"/>
    <property type="match status" value="1"/>
</dbReference>
<dbReference type="InterPro" id="IPR000999">
    <property type="entry name" value="RNase_III_dom"/>
</dbReference>
<dbReference type="HAMAP" id="MF_00104">
    <property type="entry name" value="RNase_III"/>
    <property type="match status" value="1"/>
</dbReference>
<evidence type="ECO:0000256" key="12">
    <source>
        <dbReference type="ARBA" id="ARBA00022801"/>
    </source>
</evidence>
<dbReference type="GO" id="GO:0008033">
    <property type="term" value="P:tRNA processing"/>
    <property type="evidence" value="ECO:0007669"/>
    <property type="project" value="UniProtKB-KW"/>
</dbReference>
<evidence type="ECO:0000256" key="1">
    <source>
        <dbReference type="ARBA" id="ARBA00000109"/>
    </source>
</evidence>
<keyword evidence="11 15" id="KW-0255">Endonuclease</keyword>
<dbReference type="EC" id="3.1.26.3" evidence="15"/>
<dbReference type="PANTHER" id="PTHR11207">
    <property type="entry name" value="RIBONUCLEASE III"/>
    <property type="match status" value="1"/>
</dbReference>
<evidence type="ECO:0000256" key="14">
    <source>
        <dbReference type="ARBA" id="ARBA00022884"/>
    </source>
</evidence>
<dbReference type="RefSeq" id="WP_073336266.1">
    <property type="nucleotide sequence ID" value="NZ_FQXM01000002.1"/>
</dbReference>
<dbReference type="PROSITE" id="PS50142">
    <property type="entry name" value="RNASE_3_2"/>
    <property type="match status" value="1"/>
</dbReference>
<dbReference type="GO" id="GO:0046872">
    <property type="term" value="F:metal ion binding"/>
    <property type="evidence" value="ECO:0007669"/>
    <property type="project" value="UniProtKB-KW"/>
</dbReference>
<evidence type="ECO:0000259" key="16">
    <source>
        <dbReference type="PROSITE" id="PS50137"/>
    </source>
</evidence>
<dbReference type="InterPro" id="IPR036389">
    <property type="entry name" value="RNase_III_sf"/>
</dbReference>
<keyword evidence="7 15" id="KW-0507">mRNA processing</keyword>
<dbReference type="NCBIfam" id="TIGR02191">
    <property type="entry name" value="RNaseIII"/>
    <property type="match status" value="1"/>
</dbReference>
<feature type="binding site" evidence="15">
    <location>
        <position position="122"/>
    </location>
    <ligand>
        <name>Mg(2+)</name>
        <dbReference type="ChEBI" id="CHEBI:18420"/>
    </ligand>
</feature>
<accession>A0A1M5QVT6</accession>
<feature type="domain" description="RNase III" evidence="17">
    <location>
        <begin position="9"/>
        <end position="136"/>
    </location>
</feature>
<keyword evidence="14 15" id="KW-0694">RNA-binding</keyword>
<name>A0A1M5QVT6_9CLOT</name>
<dbReference type="GO" id="GO:0003725">
    <property type="term" value="F:double-stranded RNA binding"/>
    <property type="evidence" value="ECO:0007669"/>
    <property type="project" value="TreeGrafter"/>
</dbReference>
<dbReference type="InterPro" id="IPR014720">
    <property type="entry name" value="dsRBD_dom"/>
</dbReference>
<dbReference type="SUPFAM" id="SSF54768">
    <property type="entry name" value="dsRNA-binding domain-like"/>
    <property type="match status" value="1"/>
</dbReference>
<evidence type="ECO:0000256" key="7">
    <source>
        <dbReference type="ARBA" id="ARBA00022664"/>
    </source>
</evidence>
<evidence type="ECO:0000256" key="9">
    <source>
        <dbReference type="ARBA" id="ARBA00022722"/>
    </source>
</evidence>
<dbReference type="Gene3D" id="1.10.1520.10">
    <property type="entry name" value="Ribonuclease III domain"/>
    <property type="match status" value="1"/>
</dbReference>
<gene>
    <name evidence="15" type="primary">rnc</name>
    <name evidence="18" type="ORF">SAMN02745207_00308</name>
</gene>
<keyword evidence="8 15" id="KW-0819">tRNA processing</keyword>
<dbReference type="GO" id="GO:0042802">
    <property type="term" value="F:identical protein binding"/>
    <property type="evidence" value="ECO:0007669"/>
    <property type="project" value="UniProtKB-ARBA"/>
</dbReference>
<dbReference type="SUPFAM" id="SSF69065">
    <property type="entry name" value="RNase III domain-like"/>
    <property type="match status" value="1"/>
</dbReference>
<dbReference type="AlphaFoldDB" id="A0A1M5QVT6"/>
<keyword evidence="19" id="KW-1185">Reference proteome</keyword>
<evidence type="ECO:0000256" key="10">
    <source>
        <dbReference type="ARBA" id="ARBA00022723"/>
    </source>
</evidence>
<evidence type="ECO:0000256" key="6">
    <source>
        <dbReference type="ARBA" id="ARBA00022552"/>
    </source>
</evidence>
<evidence type="ECO:0000256" key="3">
    <source>
        <dbReference type="ARBA" id="ARBA00010183"/>
    </source>
</evidence>
<feature type="domain" description="DRBM" evidence="16">
    <location>
        <begin position="163"/>
        <end position="232"/>
    </location>
</feature>
<keyword evidence="10 15" id="KW-0479">Metal-binding</keyword>
<protein>
    <recommendedName>
        <fullName evidence="15">Ribonuclease 3</fullName>
        <ecNumber evidence="15">3.1.26.3</ecNumber>
    </recommendedName>
    <alternativeName>
        <fullName evidence="15">Ribonuclease III</fullName>
        <shortName evidence="15">RNase III</shortName>
    </alternativeName>
</protein>
<reference evidence="18 19" key="1">
    <citation type="submission" date="2016-11" db="EMBL/GenBank/DDBJ databases">
        <authorList>
            <person name="Jaros S."/>
            <person name="Januszkiewicz K."/>
            <person name="Wedrychowicz H."/>
        </authorList>
    </citation>
    <scope>NUCLEOTIDE SEQUENCE [LARGE SCALE GENOMIC DNA]</scope>
    <source>
        <strain evidence="18 19">DSM 8605</strain>
    </source>
</reference>
<keyword evidence="13 15" id="KW-0460">Magnesium</keyword>
<dbReference type="CDD" id="cd00593">
    <property type="entry name" value="RIBOc"/>
    <property type="match status" value="1"/>
</dbReference>
<feature type="active site" evidence="15">
    <location>
        <position position="53"/>
    </location>
</feature>
<dbReference type="PROSITE" id="PS00517">
    <property type="entry name" value="RNASE_3_1"/>
    <property type="match status" value="1"/>
</dbReference>
<dbReference type="SMART" id="SM00535">
    <property type="entry name" value="RIBOc"/>
    <property type="match status" value="1"/>
</dbReference>
<comment type="cofactor">
    <cofactor evidence="15">
        <name>Mg(2+)</name>
        <dbReference type="ChEBI" id="CHEBI:18420"/>
    </cofactor>
</comment>
<organism evidence="18 19">
    <name type="scientific">Clostridium grantii DSM 8605</name>
    <dbReference type="NCBI Taxonomy" id="1121316"/>
    <lineage>
        <taxon>Bacteria</taxon>
        <taxon>Bacillati</taxon>
        <taxon>Bacillota</taxon>
        <taxon>Clostridia</taxon>
        <taxon>Eubacteriales</taxon>
        <taxon>Clostridiaceae</taxon>
        <taxon>Clostridium</taxon>
    </lineage>
</organism>
<evidence type="ECO:0000256" key="11">
    <source>
        <dbReference type="ARBA" id="ARBA00022759"/>
    </source>
</evidence>
<evidence type="ECO:0000256" key="4">
    <source>
        <dbReference type="ARBA" id="ARBA00011738"/>
    </source>
</evidence>
<keyword evidence="6 15" id="KW-0698">rRNA processing</keyword>
<dbReference type="OrthoDB" id="9805026at2"/>
<feature type="active site" evidence="15">
    <location>
        <position position="125"/>
    </location>
</feature>
<keyword evidence="15" id="KW-0699">rRNA-binding</keyword>
<comment type="function">
    <text evidence="15">Digests double-stranded RNA. Involved in the processing of primary rRNA transcript to yield the immediate precursors to the large and small rRNAs (23S and 16S). Processes some mRNAs, and tRNAs when they are encoded in the rRNA operon. Processes pre-crRNA and tracrRNA of type II CRISPR loci if present in the organism.</text>
</comment>
<comment type="catalytic activity">
    <reaction evidence="1 15">
        <text>Endonucleolytic cleavage to 5'-phosphomonoester.</text>
        <dbReference type="EC" id="3.1.26.3"/>
    </reaction>
</comment>
<keyword evidence="5 15" id="KW-0963">Cytoplasm</keyword>